<dbReference type="EMBL" id="QQZY01000003">
    <property type="protein sequence ID" value="RDI74691.1"/>
    <property type="molecule type" value="Genomic_DNA"/>
</dbReference>
<feature type="chain" id="PRO_5038393737" evidence="10">
    <location>
        <begin position="21"/>
        <end position="256"/>
    </location>
</feature>
<keyword evidence="5" id="KW-0378">Hydrolase</keyword>
<evidence type="ECO:0000256" key="5">
    <source>
        <dbReference type="ARBA" id="ARBA00022801"/>
    </source>
</evidence>
<keyword evidence="8 9" id="KW-0961">Cell wall biogenesis/degradation</keyword>
<dbReference type="Gene3D" id="2.40.440.10">
    <property type="entry name" value="L,D-transpeptidase catalytic domain-like"/>
    <property type="match status" value="1"/>
</dbReference>
<dbReference type="RefSeq" id="WP_181813471.1">
    <property type="nucleotide sequence ID" value="NZ_QQZY01000003.1"/>
</dbReference>
<name>A0A7M2YX39_9ACTN</name>
<evidence type="ECO:0000313" key="12">
    <source>
        <dbReference type="EMBL" id="RDI74691.1"/>
    </source>
</evidence>
<keyword evidence="3" id="KW-0328">Glycosyltransferase</keyword>
<dbReference type="GO" id="GO:0071555">
    <property type="term" value="P:cell wall organization"/>
    <property type="evidence" value="ECO:0007669"/>
    <property type="project" value="UniProtKB-UniRule"/>
</dbReference>
<evidence type="ECO:0000256" key="1">
    <source>
        <dbReference type="ARBA" id="ARBA00004752"/>
    </source>
</evidence>
<dbReference type="PANTHER" id="PTHR30582">
    <property type="entry name" value="L,D-TRANSPEPTIDASE"/>
    <property type="match status" value="1"/>
</dbReference>
<evidence type="ECO:0000256" key="8">
    <source>
        <dbReference type="ARBA" id="ARBA00023316"/>
    </source>
</evidence>
<feature type="active site" description="Nucleophile" evidence="9">
    <location>
        <position position="231"/>
    </location>
</feature>
<dbReference type="UniPathway" id="UPA00219"/>
<keyword evidence="10" id="KW-0732">Signal</keyword>
<dbReference type="Proteomes" id="UP000254134">
    <property type="component" value="Unassembled WGS sequence"/>
</dbReference>
<accession>A0A7M2YX39</accession>
<protein>
    <submittedName>
        <fullName evidence="12">L,D-transpeptidase catalytic domain-containing protein</fullName>
    </submittedName>
</protein>
<feature type="signal peptide" evidence="10">
    <location>
        <begin position="1"/>
        <end position="20"/>
    </location>
</feature>
<keyword evidence="7 9" id="KW-0573">Peptidoglycan synthesis</keyword>
<dbReference type="GO" id="GO:0018104">
    <property type="term" value="P:peptidoglycan-protein cross-linking"/>
    <property type="evidence" value="ECO:0007669"/>
    <property type="project" value="TreeGrafter"/>
</dbReference>
<gene>
    <name evidence="12" type="ORF">Gocc_1580</name>
</gene>
<feature type="domain" description="L,D-TPase catalytic" evidence="11">
    <location>
        <begin position="135"/>
        <end position="255"/>
    </location>
</feature>
<comment type="pathway">
    <text evidence="1 9">Cell wall biogenesis; peptidoglycan biosynthesis.</text>
</comment>
<dbReference type="PANTHER" id="PTHR30582:SF24">
    <property type="entry name" value="L,D-TRANSPEPTIDASE ERFK_SRFK-RELATED"/>
    <property type="match status" value="1"/>
</dbReference>
<proteinExistence type="inferred from homology"/>
<evidence type="ECO:0000256" key="10">
    <source>
        <dbReference type="SAM" id="SignalP"/>
    </source>
</evidence>
<evidence type="ECO:0000256" key="9">
    <source>
        <dbReference type="PROSITE-ProRule" id="PRU01373"/>
    </source>
</evidence>
<keyword evidence="4" id="KW-0808">Transferase</keyword>
<comment type="caution">
    <text evidence="12">The sequence shown here is derived from an EMBL/GenBank/DDBJ whole genome shotgun (WGS) entry which is preliminary data.</text>
</comment>
<dbReference type="GO" id="GO:0016757">
    <property type="term" value="F:glycosyltransferase activity"/>
    <property type="evidence" value="ECO:0007669"/>
    <property type="project" value="UniProtKB-KW"/>
</dbReference>
<keyword evidence="13" id="KW-1185">Reference proteome</keyword>
<evidence type="ECO:0000256" key="7">
    <source>
        <dbReference type="ARBA" id="ARBA00022984"/>
    </source>
</evidence>
<dbReference type="CDD" id="cd16913">
    <property type="entry name" value="YkuD_like"/>
    <property type="match status" value="1"/>
</dbReference>
<dbReference type="InterPro" id="IPR038063">
    <property type="entry name" value="Transpep_catalytic_dom"/>
</dbReference>
<reference evidence="13" key="2">
    <citation type="journal article" date="2019" name="MicrobiologyOpen">
        <title>High-quality draft genome sequence of Gaiella occulta isolated from a 150 meter deep mineral water borehole and comparison with the genome sequences of other deep-branching lineages of the phylum Actinobacteria.</title>
        <authorList>
            <person name="Severino R."/>
            <person name="Froufe H.J.C."/>
            <person name="Barroso C."/>
            <person name="Albuquerque L."/>
            <person name="Lobo-da-Cunha A."/>
            <person name="da Costa M.S."/>
            <person name="Egas C."/>
        </authorList>
    </citation>
    <scope>NUCLEOTIDE SEQUENCE [LARGE SCALE GENOMIC DNA]</scope>
    <source>
        <strain evidence="13">F2-233</strain>
    </source>
</reference>
<comment type="similarity">
    <text evidence="2">Belongs to the YkuD family.</text>
</comment>
<dbReference type="GO" id="GO:0005576">
    <property type="term" value="C:extracellular region"/>
    <property type="evidence" value="ECO:0007669"/>
    <property type="project" value="TreeGrafter"/>
</dbReference>
<organism evidence="12 13">
    <name type="scientific">Gaiella occulta</name>
    <dbReference type="NCBI Taxonomy" id="1002870"/>
    <lineage>
        <taxon>Bacteria</taxon>
        <taxon>Bacillati</taxon>
        <taxon>Actinomycetota</taxon>
        <taxon>Thermoleophilia</taxon>
        <taxon>Gaiellales</taxon>
        <taxon>Gaiellaceae</taxon>
        <taxon>Gaiella</taxon>
    </lineage>
</organism>
<evidence type="ECO:0000256" key="4">
    <source>
        <dbReference type="ARBA" id="ARBA00022679"/>
    </source>
</evidence>
<evidence type="ECO:0000256" key="6">
    <source>
        <dbReference type="ARBA" id="ARBA00022960"/>
    </source>
</evidence>
<evidence type="ECO:0000313" key="13">
    <source>
        <dbReference type="Proteomes" id="UP000254134"/>
    </source>
</evidence>
<dbReference type="InterPro" id="IPR005490">
    <property type="entry name" value="LD_TPept_cat_dom"/>
</dbReference>
<dbReference type="Pfam" id="PF03734">
    <property type="entry name" value="YkuD"/>
    <property type="match status" value="1"/>
</dbReference>
<feature type="active site" description="Proton donor/acceptor" evidence="9">
    <location>
        <position position="215"/>
    </location>
</feature>
<sequence>MSARRRLALPVAIAAGFALAALPAQSAAAGDRKSPRAVPATGCAPGSVHRMRTARLSYGARALRRVRARRLPAGPVIERFGTVNVNGVATVFGVLAARVDASCRPVWLEVQLPIRPSGSTGWVLARDVALFPVRTRIAVDLSRRRVTLLRSGRPILVATVVVGAPSTPTPTGRYYVNQRLLTRSPTGPFGPGAVGISAFSPVLRSWPQGGPIAIHGTDAPGLIGFAVSYGCMRARNADIVRLLQLAVEGTPVDIRM</sequence>
<dbReference type="SUPFAM" id="SSF141523">
    <property type="entry name" value="L,D-transpeptidase catalytic domain-like"/>
    <property type="match status" value="1"/>
</dbReference>
<dbReference type="GO" id="GO:0008360">
    <property type="term" value="P:regulation of cell shape"/>
    <property type="evidence" value="ECO:0007669"/>
    <property type="project" value="UniProtKB-UniRule"/>
</dbReference>
<dbReference type="InterPro" id="IPR050979">
    <property type="entry name" value="LD-transpeptidase"/>
</dbReference>
<evidence type="ECO:0000259" key="11">
    <source>
        <dbReference type="PROSITE" id="PS52029"/>
    </source>
</evidence>
<evidence type="ECO:0000256" key="2">
    <source>
        <dbReference type="ARBA" id="ARBA00005992"/>
    </source>
</evidence>
<dbReference type="GO" id="GO:0071972">
    <property type="term" value="F:peptidoglycan L,D-transpeptidase activity"/>
    <property type="evidence" value="ECO:0007669"/>
    <property type="project" value="TreeGrafter"/>
</dbReference>
<reference evidence="12 13" key="1">
    <citation type="submission" date="2018-07" db="EMBL/GenBank/DDBJ databases">
        <title>High-quality-draft genome sequence of Gaiella occulta.</title>
        <authorList>
            <person name="Severino R."/>
            <person name="Froufe H.J.C."/>
            <person name="Rainey F.A."/>
            <person name="Barroso C."/>
            <person name="Albuquerque L."/>
            <person name="Lobo-Da-Cunha A."/>
            <person name="Da Costa M.S."/>
            <person name="Egas C."/>
        </authorList>
    </citation>
    <scope>NUCLEOTIDE SEQUENCE [LARGE SCALE GENOMIC DNA]</scope>
    <source>
        <strain evidence="12 13">F2-233</strain>
    </source>
</reference>
<evidence type="ECO:0000256" key="3">
    <source>
        <dbReference type="ARBA" id="ARBA00022676"/>
    </source>
</evidence>
<keyword evidence="6 9" id="KW-0133">Cell shape</keyword>
<dbReference type="AlphaFoldDB" id="A0A7M2YX39"/>
<dbReference type="PROSITE" id="PS52029">
    <property type="entry name" value="LD_TPASE"/>
    <property type="match status" value="1"/>
</dbReference>